<evidence type="ECO:0000313" key="3">
    <source>
        <dbReference type="Proteomes" id="UP000682713"/>
    </source>
</evidence>
<organism evidence="2 3">
    <name type="scientific">Lederbergia citrisecunda</name>
    <dbReference type="NCBI Taxonomy" id="2833583"/>
    <lineage>
        <taxon>Bacteria</taxon>
        <taxon>Bacillati</taxon>
        <taxon>Bacillota</taxon>
        <taxon>Bacilli</taxon>
        <taxon>Bacillales</taxon>
        <taxon>Bacillaceae</taxon>
        <taxon>Lederbergia</taxon>
    </lineage>
</organism>
<evidence type="ECO:0000313" key="2">
    <source>
        <dbReference type="EMBL" id="MBS4201784.1"/>
    </source>
</evidence>
<proteinExistence type="predicted"/>
<accession>A0A942YMR9</accession>
<sequence>MKVLMWVASILCLLLLVGCQFRPTETMSLLDEKIAVIHIAKSKGIGEMNEDILISFKDKQSLDIFEKAIKTAVKEPGKVNVLEPEYDVMVEYKSKEGGLPVHALHLWLGKEKEKSTFMYMMDDYIYHTSPQMTSKLRKLILSE</sequence>
<dbReference type="Pfam" id="PF26353">
    <property type="entry name" value="YhfM"/>
    <property type="match status" value="1"/>
</dbReference>
<protein>
    <recommendedName>
        <fullName evidence="1">YhfM-like domain-containing protein</fullName>
    </recommendedName>
</protein>
<keyword evidence="3" id="KW-1185">Reference proteome</keyword>
<gene>
    <name evidence="2" type="ORF">KHA93_19455</name>
</gene>
<comment type="caution">
    <text evidence="2">The sequence shown here is derived from an EMBL/GenBank/DDBJ whole genome shotgun (WGS) entry which is preliminary data.</text>
</comment>
<dbReference type="AlphaFoldDB" id="A0A942YMR9"/>
<dbReference type="PROSITE" id="PS51257">
    <property type="entry name" value="PROKAR_LIPOPROTEIN"/>
    <property type="match status" value="1"/>
</dbReference>
<evidence type="ECO:0000259" key="1">
    <source>
        <dbReference type="Pfam" id="PF26353"/>
    </source>
</evidence>
<name>A0A942YMR9_9BACI</name>
<feature type="domain" description="YhfM-like" evidence="1">
    <location>
        <begin position="52"/>
        <end position="140"/>
    </location>
</feature>
<reference evidence="2 3" key="1">
    <citation type="submission" date="2021-05" db="EMBL/GenBank/DDBJ databases">
        <title>Novel Bacillus species.</title>
        <authorList>
            <person name="Liu G."/>
        </authorList>
    </citation>
    <scope>NUCLEOTIDE SEQUENCE [LARGE SCALE GENOMIC DNA]</scope>
    <source>
        <strain evidence="2 3">FJAT-49732</strain>
    </source>
</reference>
<dbReference type="InterPro" id="IPR058780">
    <property type="entry name" value="YhfM-like_dom"/>
</dbReference>
<dbReference type="RefSeq" id="WP_213112221.1">
    <property type="nucleotide sequence ID" value="NZ_JAGYPJ010000001.1"/>
</dbReference>
<dbReference type="Proteomes" id="UP000682713">
    <property type="component" value="Unassembled WGS sequence"/>
</dbReference>
<dbReference type="EMBL" id="JAGYPJ010000001">
    <property type="protein sequence ID" value="MBS4201784.1"/>
    <property type="molecule type" value="Genomic_DNA"/>
</dbReference>